<evidence type="ECO:0000313" key="3">
    <source>
        <dbReference type="Proteomes" id="UP001633002"/>
    </source>
</evidence>
<evidence type="ECO:0000259" key="1">
    <source>
        <dbReference type="Pfam" id="PF13966"/>
    </source>
</evidence>
<feature type="domain" description="Reverse transcriptase zinc-binding" evidence="1">
    <location>
        <begin position="271"/>
        <end position="343"/>
    </location>
</feature>
<dbReference type="Proteomes" id="UP001633002">
    <property type="component" value="Unassembled WGS sequence"/>
</dbReference>
<reference evidence="2 3" key="1">
    <citation type="submission" date="2024-09" db="EMBL/GenBank/DDBJ databases">
        <title>Chromosome-scale assembly of Riccia sorocarpa.</title>
        <authorList>
            <person name="Paukszto L."/>
        </authorList>
    </citation>
    <scope>NUCLEOTIDE SEQUENCE [LARGE SCALE GENOMIC DNA]</scope>
    <source>
        <strain evidence="2">LP-2024</strain>
        <tissue evidence="2">Aerial parts of the thallus</tissue>
    </source>
</reference>
<keyword evidence="3" id="KW-1185">Reference proteome</keyword>
<dbReference type="EMBL" id="JBJQOH010000003">
    <property type="protein sequence ID" value="KAL3693174.1"/>
    <property type="molecule type" value="Genomic_DNA"/>
</dbReference>
<evidence type="ECO:0000313" key="2">
    <source>
        <dbReference type="EMBL" id="KAL3693174.1"/>
    </source>
</evidence>
<proteinExistence type="predicted"/>
<comment type="caution">
    <text evidence="2">The sequence shown here is derived from an EMBL/GenBank/DDBJ whole genome shotgun (WGS) entry which is preliminary data.</text>
</comment>
<accession>A0ABD3HRK5</accession>
<dbReference type="Pfam" id="PF13966">
    <property type="entry name" value="zf-RVT"/>
    <property type="match status" value="1"/>
</dbReference>
<sequence length="479" mass="55021">MVALEQDQLVEHASDHHCKWPPLSPVLLHICQLWQTTAKLLQPLQQLPLQLWKRLSIWGPKVSGVRNISRSATTGSNARLKSAGICVIADITSDGRSTIPLQQAACPELQLTDNISRAYLKITATTPHHAAAYRSASGFATSPSTDPMWVIKLKDETPNDDSQIGHSHATAAFIVSQVGLQPTDLSNVPTEASWNRAPVATFWNSQKRPPLRMLYTWQDNNAVIAGLQWNDQSNFLASSNAVIRRLLTTDTSLATKRLHKWVLSHHLDPDDTTRWTKLWSSHRPIKLSLFQWFILFQALPTNTWRFPKASRTDDVTWCTCCTSRAAEDIEHMLWKCPSVQSIWTWVLDVLYTAFPETRRWSSRFSHAVLGKDIPQYCKKAARWWEAWRLNIIWILWNKRNEKIFRDSTMPPAKAKALAWHRLLLHTREEWKRHCTQADKSDLTIRRRAKLDKKIATKLAIVNLKFRTSGNRVYTSWKPP</sequence>
<protein>
    <recommendedName>
        <fullName evidence="1">Reverse transcriptase zinc-binding domain-containing protein</fullName>
    </recommendedName>
</protein>
<name>A0ABD3HRK5_9MARC</name>
<dbReference type="InterPro" id="IPR026960">
    <property type="entry name" value="RVT-Znf"/>
</dbReference>
<organism evidence="2 3">
    <name type="scientific">Riccia sorocarpa</name>
    <dbReference type="NCBI Taxonomy" id="122646"/>
    <lineage>
        <taxon>Eukaryota</taxon>
        <taxon>Viridiplantae</taxon>
        <taxon>Streptophyta</taxon>
        <taxon>Embryophyta</taxon>
        <taxon>Marchantiophyta</taxon>
        <taxon>Marchantiopsida</taxon>
        <taxon>Marchantiidae</taxon>
        <taxon>Marchantiales</taxon>
        <taxon>Ricciaceae</taxon>
        <taxon>Riccia</taxon>
    </lineage>
</organism>
<dbReference type="AlphaFoldDB" id="A0ABD3HRK5"/>
<gene>
    <name evidence="2" type="ORF">R1sor_006825</name>
</gene>